<keyword evidence="9 11" id="KW-0472">Membrane</keyword>
<feature type="transmembrane region" description="Helical" evidence="11">
    <location>
        <begin position="189"/>
        <end position="211"/>
    </location>
</feature>
<comment type="caution">
    <text evidence="13">The sequence shown here is derived from an EMBL/GenBank/DDBJ whole genome shotgun (WGS) entry which is preliminary data.</text>
</comment>
<gene>
    <name evidence="13" type="ORF">ENV30_09695</name>
</gene>
<name>A0A7V4DEK5_9BACT</name>
<evidence type="ECO:0000256" key="7">
    <source>
        <dbReference type="ARBA" id="ARBA00022692"/>
    </source>
</evidence>
<comment type="function">
    <text evidence="1">Part of the ABC transporter complex MalEFGK involved in maltose/maltodextrin import. Probably responsible for the translocation of the substrate across the membrane.</text>
</comment>
<protein>
    <recommendedName>
        <fullName evidence="10">Maltose/maltodextrin transport system permease protein MalG</fullName>
    </recommendedName>
</protein>
<dbReference type="Gene3D" id="1.10.3720.10">
    <property type="entry name" value="MetI-like"/>
    <property type="match status" value="1"/>
</dbReference>
<evidence type="ECO:0000256" key="4">
    <source>
        <dbReference type="ARBA" id="ARBA00022448"/>
    </source>
</evidence>
<dbReference type="GO" id="GO:0055085">
    <property type="term" value="P:transmembrane transport"/>
    <property type="evidence" value="ECO:0007669"/>
    <property type="project" value="InterPro"/>
</dbReference>
<dbReference type="SUPFAM" id="SSF161098">
    <property type="entry name" value="MetI-like"/>
    <property type="match status" value="1"/>
</dbReference>
<evidence type="ECO:0000256" key="5">
    <source>
        <dbReference type="ARBA" id="ARBA00022475"/>
    </source>
</evidence>
<evidence type="ECO:0000256" key="9">
    <source>
        <dbReference type="ARBA" id="ARBA00023136"/>
    </source>
</evidence>
<evidence type="ECO:0000259" key="12">
    <source>
        <dbReference type="PROSITE" id="PS50928"/>
    </source>
</evidence>
<dbReference type="InterPro" id="IPR050901">
    <property type="entry name" value="BP-dep_ABC_trans_perm"/>
</dbReference>
<accession>A0A7V4DEK5</accession>
<evidence type="ECO:0000313" key="13">
    <source>
        <dbReference type="EMBL" id="HGI31558.1"/>
    </source>
</evidence>
<dbReference type="InterPro" id="IPR035906">
    <property type="entry name" value="MetI-like_sf"/>
</dbReference>
<evidence type="ECO:0000256" key="2">
    <source>
        <dbReference type="ARBA" id="ARBA00004651"/>
    </source>
</evidence>
<reference evidence="13" key="1">
    <citation type="journal article" date="2020" name="mSystems">
        <title>Genome- and Community-Level Interaction Insights into Carbon Utilization and Element Cycling Functions of Hydrothermarchaeota in Hydrothermal Sediment.</title>
        <authorList>
            <person name="Zhou Z."/>
            <person name="Liu Y."/>
            <person name="Xu W."/>
            <person name="Pan J."/>
            <person name="Luo Z.H."/>
            <person name="Li M."/>
        </authorList>
    </citation>
    <scope>NUCLEOTIDE SEQUENCE [LARGE SCALE GENOMIC DNA]</scope>
    <source>
        <strain evidence="13">SpSt-747</strain>
    </source>
</reference>
<evidence type="ECO:0000256" key="3">
    <source>
        <dbReference type="ARBA" id="ARBA00009047"/>
    </source>
</evidence>
<dbReference type="GO" id="GO:0005886">
    <property type="term" value="C:plasma membrane"/>
    <property type="evidence" value="ECO:0007669"/>
    <property type="project" value="UniProtKB-SubCell"/>
</dbReference>
<comment type="similarity">
    <text evidence="3">Belongs to the binding-protein-dependent transport system permease family. MalFG subfamily.</text>
</comment>
<feature type="transmembrane region" description="Helical" evidence="11">
    <location>
        <begin position="81"/>
        <end position="102"/>
    </location>
</feature>
<feature type="domain" description="ABC transmembrane type-1" evidence="12">
    <location>
        <begin position="77"/>
        <end position="268"/>
    </location>
</feature>
<sequence>MGLRRRRIVRSIIIGVFSVLLAFLLLAPPAWLFISSIADLKDLLRIPLRWIPENPSFSRYAGILFGQGPESEFRKIMANSLYVATFVTVICVALGVLAAYAFSRLRFPGKDRVLFILLFSYMLPPIAVIIPLYQMFSNLKMLDTKEALILVYSAILVPFVIWMMRTYFDTIPRDLEDAAKIDGCTHLQTLFRVILPLSLPGIVATLLFAFLMSWEEFFIALILTSTPQAKTIPVAIAEFSGRHSIDFGMMATGGVLASLPPVFIALFFQKYIIGGLLSGAVKG</sequence>
<evidence type="ECO:0000256" key="6">
    <source>
        <dbReference type="ARBA" id="ARBA00022597"/>
    </source>
</evidence>
<keyword evidence="7 11" id="KW-0812">Transmembrane</keyword>
<comment type="subcellular location">
    <subcellularLocation>
        <location evidence="2 11">Cell membrane</location>
        <topology evidence="2 11">Multi-pass membrane protein</topology>
    </subcellularLocation>
</comment>
<evidence type="ECO:0000256" key="11">
    <source>
        <dbReference type="RuleBase" id="RU363032"/>
    </source>
</evidence>
<dbReference type="PANTHER" id="PTHR32243:SF50">
    <property type="entry name" value="MALTOSE_MALTODEXTRIN TRANSPORT SYSTEM PERMEASE PROTEIN MALG"/>
    <property type="match status" value="1"/>
</dbReference>
<evidence type="ECO:0000256" key="8">
    <source>
        <dbReference type="ARBA" id="ARBA00022989"/>
    </source>
</evidence>
<keyword evidence="6" id="KW-0762">Sugar transport</keyword>
<evidence type="ECO:0000256" key="1">
    <source>
        <dbReference type="ARBA" id="ARBA00002264"/>
    </source>
</evidence>
<keyword evidence="8 11" id="KW-1133">Transmembrane helix</keyword>
<dbReference type="Pfam" id="PF00528">
    <property type="entry name" value="BPD_transp_1"/>
    <property type="match status" value="1"/>
</dbReference>
<feature type="transmembrane region" description="Helical" evidence="11">
    <location>
        <begin position="148"/>
        <end position="168"/>
    </location>
</feature>
<evidence type="ECO:0000256" key="10">
    <source>
        <dbReference type="ARBA" id="ARBA00041109"/>
    </source>
</evidence>
<proteinExistence type="inferred from homology"/>
<dbReference type="PROSITE" id="PS50928">
    <property type="entry name" value="ABC_TM1"/>
    <property type="match status" value="1"/>
</dbReference>
<dbReference type="AlphaFoldDB" id="A0A7V4DEK5"/>
<dbReference type="PANTHER" id="PTHR32243">
    <property type="entry name" value="MALTOSE TRANSPORT SYSTEM PERMEASE-RELATED"/>
    <property type="match status" value="1"/>
</dbReference>
<feature type="transmembrane region" description="Helical" evidence="11">
    <location>
        <begin position="114"/>
        <end position="136"/>
    </location>
</feature>
<keyword evidence="5" id="KW-1003">Cell membrane</keyword>
<keyword evidence="4 11" id="KW-0813">Transport</keyword>
<organism evidence="13">
    <name type="scientific">Candidatus Caldatribacterium californiense</name>
    <dbReference type="NCBI Taxonomy" id="1454726"/>
    <lineage>
        <taxon>Bacteria</taxon>
        <taxon>Pseudomonadati</taxon>
        <taxon>Atribacterota</taxon>
        <taxon>Atribacteria</taxon>
        <taxon>Atribacterales</taxon>
        <taxon>Candidatus Caldatribacteriaceae</taxon>
        <taxon>Candidatus Caldatribacterium</taxon>
    </lineage>
</organism>
<feature type="transmembrane region" description="Helical" evidence="11">
    <location>
        <begin position="12"/>
        <end position="34"/>
    </location>
</feature>
<dbReference type="CDD" id="cd06261">
    <property type="entry name" value="TM_PBP2"/>
    <property type="match status" value="1"/>
</dbReference>
<dbReference type="EMBL" id="DTFV01000137">
    <property type="protein sequence ID" value="HGI31558.1"/>
    <property type="molecule type" value="Genomic_DNA"/>
</dbReference>
<dbReference type="InterPro" id="IPR000515">
    <property type="entry name" value="MetI-like"/>
</dbReference>